<proteinExistence type="predicted"/>
<dbReference type="STRING" id="549789.NIES30_25155"/>
<dbReference type="OrthoDB" id="510914at2"/>
<dbReference type="RefSeq" id="WP_073611198.1">
    <property type="nucleotide sequence ID" value="NZ_MRCG01000034.1"/>
</dbReference>
<keyword evidence="2" id="KW-1133">Transmembrane helix</keyword>
<sequence>MDLKSKLRRIPLGILAGLTTLVVASGGSVAWFTWRAINPTPPVAEFPSLDIDPDPIMTVPEVTTPAAPPKVEDTPSKEPVSQPAPAEVTGQVYWLKDEGTGFALVPQPITIAADASPSEKVTAAFSDLLSKSGDPSQQAFTTIPEQTQLIEASVEADGVHVDLSSDFETGGGSAAMMGRLGQVIYTATAFDPAAPVWISVDGKPLTLLGGEGLEVSQPMTRSDFDEGFGL</sequence>
<keyword evidence="2" id="KW-0812">Transmembrane</keyword>
<dbReference type="AlphaFoldDB" id="A0A1U7IY50"/>
<dbReference type="EMBL" id="MRCG01000034">
    <property type="protein sequence ID" value="OKH43354.1"/>
    <property type="molecule type" value="Genomic_DNA"/>
</dbReference>
<dbReference type="Proteomes" id="UP000185557">
    <property type="component" value="Unassembled WGS sequence"/>
</dbReference>
<comment type="caution">
    <text evidence="4">The sequence shown here is derived from an EMBL/GenBank/DDBJ whole genome shotgun (WGS) entry which is preliminary data.</text>
</comment>
<name>A0A1U7IY50_9CYAN</name>
<organism evidence="4 5">
    <name type="scientific">Phormidium tenue NIES-30</name>
    <dbReference type="NCBI Taxonomy" id="549789"/>
    <lineage>
        <taxon>Bacteria</taxon>
        <taxon>Bacillati</taxon>
        <taxon>Cyanobacteriota</taxon>
        <taxon>Cyanophyceae</taxon>
        <taxon>Oscillatoriophycideae</taxon>
        <taxon>Oscillatoriales</taxon>
        <taxon>Oscillatoriaceae</taxon>
        <taxon>Phormidium</taxon>
    </lineage>
</organism>
<dbReference type="Pfam" id="PF10646">
    <property type="entry name" value="Germane"/>
    <property type="match status" value="1"/>
</dbReference>
<evidence type="ECO:0000256" key="2">
    <source>
        <dbReference type="SAM" id="Phobius"/>
    </source>
</evidence>
<keyword evidence="2" id="KW-0472">Membrane</keyword>
<feature type="region of interest" description="Disordered" evidence="1">
    <location>
        <begin position="64"/>
        <end position="85"/>
    </location>
</feature>
<evidence type="ECO:0000313" key="5">
    <source>
        <dbReference type="Proteomes" id="UP000185557"/>
    </source>
</evidence>
<feature type="transmembrane region" description="Helical" evidence="2">
    <location>
        <begin position="12"/>
        <end position="34"/>
    </location>
</feature>
<accession>A0A1U7IY50</accession>
<evidence type="ECO:0000313" key="4">
    <source>
        <dbReference type="EMBL" id="OKH43354.1"/>
    </source>
</evidence>
<keyword evidence="5" id="KW-1185">Reference proteome</keyword>
<gene>
    <name evidence="4" type="ORF">NIES30_25155</name>
</gene>
<protein>
    <recommendedName>
        <fullName evidence="3">GerMN domain-containing protein</fullName>
    </recommendedName>
</protein>
<evidence type="ECO:0000256" key="1">
    <source>
        <dbReference type="SAM" id="MobiDB-lite"/>
    </source>
</evidence>
<evidence type="ECO:0000259" key="3">
    <source>
        <dbReference type="SMART" id="SM00909"/>
    </source>
</evidence>
<dbReference type="InterPro" id="IPR019606">
    <property type="entry name" value="GerMN"/>
</dbReference>
<dbReference type="SMART" id="SM00909">
    <property type="entry name" value="Germane"/>
    <property type="match status" value="1"/>
</dbReference>
<reference evidence="4 5" key="1">
    <citation type="submission" date="2016-11" db="EMBL/GenBank/DDBJ databases">
        <title>Draft Genome Sequences of Nine Cyanobacterial Strains from Diverse Habitats.</title>
        <authorList>
            <person name="Zhu T."/>
            <person name="Hou S."/>
            <person name="Lu X."/>
            <person name="Hess W.R."/>
        </authorList>
    </citation>
    <scope>NUCLEOTIDE SEQUENCE [LARGE SCALE GENOMIC DNA]</scope>
    <source>
        <strain evidence="4 5">NIES-30</strain>
    </source>
</reference>
<feature type="domain" description="GerMN" evidence="3">
    <location>
        <begin position="121"/>
        <end position="209"/>
    </location>
</feature>